<evidence type="ECO:0000313" key="2">
    <source>
        <dbReference type="EMBL" id="QSX08873.1"/>
    </source>
</evidence>
<gene>
    <name evidence="2" type="ORF">J0B03_01955</name>
</gene>
<dbReference type="RefSeq" id="WP_207300214.1">
    <property type="nucleotide sequence ID" value="NZ_CP071444.1"/>
</dbReference>
<sequence>MNLLTRNELETLTNMAHPNSVSIYFPMGKNYTDDKSKLVFKNLIKSAEKDLTDHGVQNKEVDRLLQPAFQLLETPDFWTDPSVSAAIFLHDGKARINNLPFPVDEIHYVGPNFYLLPLFELFALENKFHILSMSQNSIKLFHCDFLNWEEIPLGDIPTSLDEALQYDDIENERQTSSRSHGSAGDSTSGVYRGQGDGRDDHKTNLWRFLEMIDNQLHLYIKGRGTPIILAGVDYFTAMFQRVNSRYKVLETEINGNMDNATPAELHQKALPIASQYYQRQVERDLYRYHNMLSTDKTSTTIEEIASAAVKGKVHMLFATKQVYIPGIYNPELDTAFLKDGNPDSEDLINFAMVNTFKTGGKIHVLSNEQLPETTGCAALFRY</sequence>
<feature type="compositionally biased region" description="Polar residues" evidence="1">
    <location>
        <begin position="174"/>
        <end position="189"/>
    </location>
</feature>
<dbReference type="Proteomes" id="UP000663499">
    <property type="component" value="Chromosome"/>
</dbReference>
<accession>A0A975AIA5</accession>
<dbReference type="InterPro" id="IPR040837">
    <property type="entry name" value="Bact_RF_family7"/>
</dbReference>
<evidence type="ECO:0000313" key="3">
    <source>
        <dbReference type="Proteomes" id="UP000663499"/>
    </source>
</evidence>
<keyword evidence="3" id="KW-1185">Reference proteome</keyword>
<dbReference type="AlphaFoldDB" id="A0A975AIA5"/>
<name>A0A975AIA5_9FIRM</name>
<dbReference type="KEGG" id="alka:J0B03_01955"/>
<dbReference type="Pfam" id="PF18849">
    <property type="entry name" value="baeRF_family7"/>
    <property type="match status" value="1"/>
</dbReference>
<proteinExistence type="predicted"/>
<organism evidence="2 3">
    <name type="scientific">Alkalibacter rhizosphaerae</name>
    <dbReference type="NCBI Taxonomy" id="2815577"/>
    <lineage>
        <taxon>Bacteria</taxon>
        <taxon>Bacillati</taxon>
        <taxon>Bacillota</taxon>
        <taxon>Clostridia</taxon>
        <taxon>Eubacteriales</taxon>
        <taxon>Eubacteriaceae</taxon>
        <taxon>Alkalibacter</taxon>
    </lineage>
</organism>
<reference evidence="2" key="1">
    <citation type="submission" date="2021-03" db="EMBL/GenBank/DDBJ databases">
        <title>Alkalibacter marinus sp. nov., isolated from tidal flat sediment.</title>
        <authorList>
            <person name="Namirimu T."/>
            <person name="Yang J.-A."/>
            <person name="Yang S.-H."/>
            <person name="Kim Y.-J."/>
            <person name="Kwon K.K."/>
        </authorList>
    </citation>
    <scope>NUCLEOTIDE SEQUENCE</scope>
    <source>
        <strain evidence="2">ES005</strain>
    </source>
</reference>
<evidence type="ECO:0000256" key="1">
    <source>
        <dbReference type="SAM" id="MobiDB-lite"/>
    </source>
</evidence>
<feature type="region of interest" description="Disordered" evidence="1">
    <location>
        <begin position="171"/>
        <end position="196"/>
    </location>
</feature>
<dbReference type="EMBL" id="CP071444">
    <property type="protein sequence ID" value="QSX08873.1"/>
    <property type="molecule type" value="Genomic_DNA"/>
</dbReference>
<protein>
    <submittedName>
        <fullName evidence="2">Uncharacterized protein</fullName>
    </submittedName>
</protein>